<evidence type="ECO:0000256" key="1">
    <source>
        <dbReference type="ARBA" id="ARBA00006432"/>
    </source>
</evidence>
<accession>A0A6I4MFK4</accession>
<dbReference type="Proteomes" id="UP000462055">
    <property type="component" value="Unassembled WGS sequence"/>
</dbReference>
<dbReference type="GO" id="GO:0031956">
    <property type="term" value="F:medium-chain fatty acid-CoA ligase activity"/>
    <property type="evidence" value="ECO:0007669"/>
    <property type="project" value="TreeGrafter"/>
</dbReference>
<dbReference type="CDD" id="cd04433">
    <property type="entry name" value="AFD_class_I"/>
    <property type="match status" value="1"/>
</dbReference>
<sequence length="637" mass="67931">MTGRCPCSPGGSWVTWREITGGGAVTHARPVYRPGLRRRIGHVRDLTGLLLRTGLLLSGGPRRVGRQLGALRRWGTTLAGVLAAAAAHSPSRPALIDDEGVLSFDELDDRATRLALGLPLHGPRPRVGVLCRNHRGMVQTLVACSKRGAEVVLLNTGFGTGQIRAVLGELRPALIVADAEFAPLLAGVPIALRRTVLWADRRPGPPGGSPAGGTPLAAPVAAPPAPAPSLPGLPGPADQSAPAPAGTGPSIDEVIDSVPAPDTAPGPPQIQSRTIMLSSGTTGRPKGARRPPRPGLWPLASMTSRIPLRARQTMIIEAPLFHTWGYAALQMAWALRAPIVLHRRFDPEQALRSIAAHRDTVLFAVPIMLQRILELAPRTRALYDTSTLRIVALSGAALPGDLATRFMDAFGDKLYNVYGSTEASWVSIATPRDLRIDPRTAGRPPRNTSLAIVGADGRRVGRSTIGEIFAANELLFEGYTGGEPTRVRDGLLATGDLGHIDHRGLLFVDGRADGMVVSGGENVVPRDVEDAVLRLPEVHEAAVIGVPDDDWGQRLAAYIVLRPGARLNAEAVRAYVHTQVARYAVPRDVHFIPELPRNATGKVVHRWLTAGSEQTRPEGRVDWPQPPPWPLPAETAG</sequence>
<dbReference type="Pfam" id="PF00501">
    <property type="entry name" value="AMP-binding"/>
    <property type="match status" value="1"/>
</dbReference>
<evidence type="ECO:0000259" key="4">
    <source>
        <dbReference type="Pfam" id="PF00501"/>
    </source>
</evidence>
<dbReference type="InterPro" id="IPR042099">
    <property type="entry name" value="ANL_N_sf"/>
</dbReference>
<feature type="domain" description="AMP-binding enzyme C-terminal" evidence="5">
    <location>
        <begin position="528"/>
        <end position="602"/>
    </location>
</feature>
<dbReference type="AlphaFoldDB" id="A0A6I4MFK4"/>
<dbReference type="Gene3D" id="3.40.50.12780">
    <property type="entry name" value="N-terminal domain of ligase-like"/>
    <property type="match status" value="1"/>
</dbReference>
<dbReference type="InterPro" id="IPR000873">
    <property type="entry name" value="AMP-dep_synth/lig_dom"/>
</dbReference>
<dbReference type="InterPro" id="IPR020845">
    <property type="entry name" value="AMP-binding_CS"/>
</dbReference>
<organism evidence="6 7">
    <name type="scientific">Actinomadura physcomitrii</name>
    <dbReference type="NCBI Taxonomy" id="2650748"/>
    <lineage>
        <taxon>Bacteria</taxon>
        <taxon>Bacillati</taxon>
        <taxon>Actinomycetota</taxon>
        <taxon>Actinomycetes</taxon>
        <taxon>Streptosporangiales</taxon>
        <taxon>Thermomonosporaceae</taxon>
        <taxon>Actinomadura</taxon>
    </lineage>
</organism>
<evidence type="ECO:0000259" key="5">
    <source>
        <dbReference type="Pfam" id="PF13193"/>
    </source>
</evidence>
<feature type="compositionally biased region" description="Pro residues" evidence="3">
    <location>
        <begin position="221"/>
        <end position="234"/>
    </location>
</feature>
<dbReference type="PANTHER" id="PTHR43201">
    <property type="entry name" value="ACYL-COA SYNTHETASE"/>
    <property type="match status" value="1"/>
</dbReference>
<feature type="domain" description="AMP-dependent synthetase/ligase" evidence="4">
    <location>
        <begin position="83"/>
        <end position="479"/>
    </location>
</feature>
<dbReference type="Gene3D" id="3.40.50.980">
    <property type="match status" value="1"/>
</dbReference>
<feature type="region of interest" description="Disordered" evidence="3">
    <location>
        <begin position="203"/>
        <end position="298"/>
    </location>
</feature>
<reference evidence="6" key="1">
    <citation type="submission" date="2019-12" db="EMBL/GenBank/DDBJ databases">
        <title>Actinomadura physcomitrii sp. nov., a novel actinomycete isolated from moss [Physcomitrium sphaericum (Ludw) Fuernr].</title>
        <authorList>
            <person name="Zhuang X."/>
        </authorList>
    </citation>
    <scope>NUCLEOTIDE SEQUENCE [LARGE SCALE GENOMIC DNA]</scope>
    <source>
        <strain evidence="6">LD22</strain>
    </source>
</reference>
<proteinExistence type="inferred from homology"/>
<gene>
    <name evidence="6" type="ORF">F8568_023840</name>
</gene>
<keyword evidence="7" id="KW-1185">Reference proteome</keyword>
<name>A0A6I4MFK4_9ACTN</name>
<dbReference type="InterPro" id="IPR045851">
    <property type="entry name" value="AMP-bd_C_sf"/>
</dbReference>
<feature type="region of interest" description="Disordered" evidence="3">
    <location>
        <begin position="614"/>
        <end position="637"/>
    </location>
</feature>
<keyword evidence="2" id="KW-0436">Ligase</keyword>
<dbReference type="PANTHER" id="PTHR43201:SF5">
    <property type="entry name" value="MEDIUM-CHAIN ACYL-COA LIGASE ACSF2, MITOCHONDRIAL"/>
    <property type="match status" value="1"/>
</dbReference>
<comment type="caution">
    <text evidence="6">The sequence shown here is derived from an EMBL/GenBank/DDBJ whole genome shotgun (WGS) entry which is preliminary data.</text>
</comment>
<feature type="compositionally biased region" description="Polar residues" evidence="3">
    <location>
        <begin position="269"/>
        <end position="279"/>
    </location>
</feature>
<evidence type="ECO:0000313" key="6">
    <source>
        <dbReference type="EMBL" id="MWA03355.1"/>
    </source>
</evidence>
<dbReference type="SUPFAM" id="SSF56801">
    <property type="entry name" value="Acetyl-CoA synthetase-like"/>
    <property type="match status" value="1"/>
</dbReference>
<evidence type="ECO:0000256" key="2">
    <source>
        <dbReference type="ARBA" id="ARBA00022598"/>
    </source>
</evidence>
<comment type="similarity">
    <text evidence="1">Belongs to the ATP-dependent AMP-binding enzyme family.</text>
</comment>
<dbReference type="EMBL" id="WBMS02000019">
    <property type="protein sequence ID" value="MWA03355.1"/>
    <property type="molecule type" value="Genomic_DNA"/>
</dbReference>
<evidence type="ECO:0000256" key="3">
    <source>
        <dbReference type="SAM" id="MobiDB-lite"/>
    </source>
</evidence>
<dbReference type="Gene3D" id="3.30.300.30">
    <property type="match status" value="1"/>
</dbReference>
<dbReference type="GO" id="GO:0006631">
    <property type="term" value="P:fatty acid metabolic process"/>
    <property type="evidence" value="ECO:0007669"/>
    <property type="project" value="TreeGrafter"/>
</dbReference>
<evidence type="ECO:0000313" key="7">
    <source>
        <dbReference type="Proteomes" id="UP000462055"/>
    </source>
</evidence>
<dbReference type="Pfam" id="PF13193">
    <property type="entry name" value="AMP-binding_C"/>
    <property type="match status" value="1"/>
</dbReference>
<dbReference type="PROSITE" id="PS00455">
    <property type="entry name" value="AMP_BINDING"/>
    <property type="match status" value="1"/>
</dbReference>
<dbReference type="InterPro" id="IPR025110">
    <property type="entry name" value="AMP-bd_C"/>
</dbReference>
<protein>
    <submittedName>
        <fullName evidence="6">AMP-binding protein</fullName>
    </submittedName>
</protein>